<dbReference type="Gene3D" id="1.25.40.10">
    <property type="entry name" value="Tetratricopeptide repeat domain"/>
    <property type="match status" value="1"/>
</dbReference>
<gene>
    <name evidence="2" type="ORF">SAMN05216378_5575</name>
</gene>
<protein>
    <submittedName>
        <fullName evidence="2">Glycosyltransferase involved in cell wall bisynthesis</fullName>
    </submittedName>
</protein>
<dbReference type="PANTHER" id="PTHR43630:SF2">
    <property type="entry name" value="GLYCOSYLTRANSFERASE"/>
    <property type="match status" value="1"/>
</dbReference>
<keyword evidence="3" id="KW-1185">Reference proteome</keyword>
<keyword evidence="2" id="KW-0808">Transferase</keyword>
<dbReference type="AlphaFoldDB" id="A0A1I2GY02"/>
<dbReference type="EMBL" id="FOMT01000006">
    <property type="protein sequence ID" value="SFF22824.1"/>
    <property type="molecule type" value="Genomic_DNA"/>
</dbReference>
<accession>A0A1I2GY02</accession>
<dbReference type="Gene3D" id="3.90.550.10">
    <property type="entry name" value="Spore Coat Polysaccharide Biosynthesis Protein SpsA, Chain A"/>
    <property type="match status" value="1"/>
</dbReference>
<reference evidence="3" key="1">
    <citation type="submission" date="2016-10" db="EMBL/GenBank/DDBJ databases">
        <authorList>
            <person name="Varghese N."/>
            <person name="Submissions S."/>
        </authorList>
    </citation>
    <scope>NUCLEOTIDE SEQUENCE [LARGE SCALE GENOMIC DNA]</scope>
    <source>
        <strain evidence="3">CGMCC 1.10784</strain>
    </source>
</reference>
<sequence>MAELRKRISLCMIVKNEEKHLPGCLDSVQGIVGEIIIVDTGSTDETIAIAESYGAIVIRSGWEHDFAKARNKGVEKASGEWILFLDADEQLDEATKPQLLEYARHADLSALLLQIRNQIGPDHDQGSTIHPVLRMFRSDPAHRFEGRIHEQISFSILRKNPSARFHLTDVIIHHYGYRTQVVAEKNKLQRNMELLELALAEDPDNAFHRYNIGVEYLRNNRAADALEAFRTARRSAGFEQLSYAHLVLKYESLSLQLLGRWEEAAATAREGAAVFPDYTDLWHYIAFCSASTGQYKAAMEAAEKALEMGAAPARYHTEDGMGTFRTAYLQGRIYEAMHDEQGIVHAYITALRFKPSLLPPLFRLCKYMRAAGREGQLAALMARRITCPDEAAMLKLAGVMVASGCPDSAIAYLEWQAELYKEPALRNSLASHANALLEGDFSRLPFAGYSGKDEVEDMLSPAAHWRERAEYYLERVQQQKEQIVEKQAIQSIRLLMPGFEGW</sequence>
<dbReference type="Proteomes" id="UP000198855">
    <property type="component" value="Unassembled WGS sequence"/>
</dbReference>
<dbReference type="STRING" id="1045775.SAMN05216378_5575"/>
<dbReference type="Pfam" id="PF00535">
    <property type="entry name" value="Glycos_transf_2"/>
    <property type="match status" value="1"/>
</dbReference>
<dbReference type="GO" id="GO:0016740">
    <property type="term" value="F:transferase activity"/>
    <property type="evidence" value="ECO:0007669"/>
    <property type="project" value="UniProtKB-KW"/>
</dbReference>
<dbReference type="InterPro" id="IPR001173">
    <property type="entry name" value="Glyco_trans_2-like"/>
</dbReference>
<dbReference type="CDD" id="cd02511">
    <property type="entry name" value="Beta4Glucosyltransferase"/>
    <property type="match status" value="1"/>
</dbReference>
<dbReference type="PANTHER" id="PTHR43630">
    <property type="entry name" value="POLY-BETA-1,6-N-ACETYL-D-GLUCOSAMINE SYNTHASE"/>
    <property type="match status" value="1"/>
</dbReference>
<dbReference type="InterPro" id="IPR029044">
    <property type="entry name" value="Nucleotide-diphossugar_trans"/>
</dbReference>
<dbReference type="SUPFAM" id="SSF48452">
    <property type="entry name" value="TPR-like"/>
    <property type="match status" value="1"/>
</dbReference>
<evidence type="ECO:0000313" key="3">
    <source>
        <dbReference type="Proteomes" id="UP000198855"/>
    </source>
</evidence>
<dbReference type="InterPro" id="IPR011990">
    <property type="entry name" value="TPR-like_helical_dom_sf"/>
</dbReference>
<evidence type="ECO:0000259" key="1">
    <source>
        <dbReference type="Pfam" id="PF00535"/>
    </source>
</evidence>
<dbReference type="SUPFAM" id="SSF53448">
    <property type="entry name" value="Nucleotide-diphospho-sugar transferases"/>
    <property type="match status" value="1"/>
</dbReference>
<evidence type="ECO:0000313" key="2">
    <source>
        <dbReference type="EMBL" id="SFF22824.1"/>
    </source>
</evidence>
<feature type="domain" description="Glycosyltransferase 2-like" evidence="1">
    <location>
        <begin position="9"/>
        <end position="142"/>
    </location>
</feature>
<dbReference type="OrthoDB" id="9815923at2"/>
<organism evidence="2 3">
    <name type="scientific">Paenibacillus catalpae</name>
    <dbReference type="NCBI Taxonomy" id="1045775"/>
    <lineage>
        <taxon>Bacteria</taxon>
        <taxon>Bacillati</taxon>
        <taxon>Bacillota</taxon>
        <taxon>Bacilli</taxon>
        <taxon>Bacillales</taxon>
        <taxon>Paenibacillaceae</taxon>
        <taxon>Paenibacillus</taxon>
    </lineage>
</organism>
<dbReference type="RefSeq" id="WP_091190140.1">
    <property type="nucleotide sequence ID" value="NZ_FOMT01000006.1"/>
</dbReference>
<name>A0A1I2GY02_9BACL</name>
<proteinExistence type="predicted"/>